<dbReference type="InterPro" id="IPR007342">
    <property type="entry name" value="PsuG"/>
</dbReference>
<evidence type="ECO:0008006" key="8">
    <source>
        <dbReference type="Google" id="ProtNLM"/>
    </source>
</evidence>
<reference evidence="6 7" key="1">
    <citation type="submission" date="2023-09" db="EMBL/GenBank/DDBJ databases">
        <title>Genomes of two closely related lineages of the louse Polyplax serrata with different host specificities.</title>
        <authorList>
            <person name="Martinu J."/>
            <person name="Tarabai H."/>
            <person name="Stefka J."/>
            <person name="Hypsa V."/>
        </authorList>
    </citation>
    <scope>NUCLEOTIDE SEQUENCE [LARGE SCALE GENOMIC DNA]</scope>
    <source>
        <strain evidence="6">98ZLc_SE</strain>
    </source>
</reference>
<dbReference type="HAMAP" id="MF_01876">
    <property type="entry name" value="PsiMP_glycosidase"/>
    <property type="match status" value="1"/>
</dbReference>
<organism evidence="6 7">
    <name type="scientific">Polyplax serrata</name>
    <name type="common">Common mouse louse</name>
    <dbReference type="NCBI Taxonomy" id="468196"/>
    <lineage>
        <taxon>Eukaryota</taxon>
        <taxon>Metazoa</taxon>
        <taxon>Ecdysozoa</taxon>
        <taxon>Arthropoda</taxon>
        <taxon>Hexapoda</taxon>
        <taxon>Insecta</taxon>
        <taxon>Pterygota</taxon>
        <taxon>Neoptera</taxon>
        <taxon>Paraneoptera</taxon>
        <taxon>Psocodea</taxon>
        <taxon>Troctomorpha</taxon>
        <taxon>Phthiraptera</taxon>
        <taxon>Anoplura</taxon>
        <taxon>Polyplacidae</taxon>
        <taxon>Polyplax</taxon>
    </lineage>
</organism>
<keyword evidence="1" id="KW-0479">Metal-binding</keyword>
<dbReference type="PANTHER" id="PTHR42909">
    <property type="entry name" value="ZGC:136858"/>
    <property type="match status" value="1"/>
</dbReference>
<keyword evidence="7" id="KW-1185">Reference proteome</keyword>
<comment type="caution">
    <text evidence="6">The sequence shown here is derived from an EMBL/GenBank/DDBJ whole genome shotgun (WGS) entry which is preliminary data.</text>
</comment>
<evidence type="ECO:0000256" key="1">
    <source>
        <dbReference type="ARBA" id="ARBA00022723"/>
    </source>
</evidence>
<sequence length="440" mass="48690">MFSTKFLTLYKYFKKLSTFGRNISQICLHNEVRQALIDEQAVVALESTIITHGMKFDYNIKTAREVERIIREQGAVPATIAILNGEIKVGLTEIELEELAQKQQDCYKISRRDFPYIISHKLTGGTTVSGTMIIAHKVGIPIFVTGGIGGVHREGETTMDISADLTELGRTPVAVFCSGVKSILDIGKTLEYLETQGVAVATYGPSKVFPEFFCRGTKFFSPYNLETDKAAAQFIETIFDMKLNSGLLIGVPIPDKYSLNERMISSAIEEGLQMAKKSDIRGKNVTPFLLSKVSEITEGKSLEANIALIKNNALVGARVAVEHAKLKRDNKKNGCLVPCNIGSSSDISKNRCEVNSDVNKVDEHSKIIVVGAINLDFVVNVSQSIFRFKRKTCVVSQSQENVGKYLIENFAQNFEHADLLLELTFRFSETRNGPSKALNV</sequence>
<protein>
    <recommendedName>
        <fullName evidence="8">Pseudouridine-5'-phosphate glycosidase</fullName>
    </recommendedName>
</protein>
<gene>
    <name evidence="6" type="ORF">RUM44_003939</name>
</gene>
<dbReference type="SUPFAM" id="SSF110581">
    <property type="entry name" value="Indigoidine synthase A-like"/>
    <property type="match status" value="1"/>
</dbReference>
<dbReference type="Proteomes" id="UP001359485">
    <property type="component" value="Unassembled WGS sequence"/>
</dbReference>
<evidence type="ECO:0000256" key="3">
    <source>
        <dbReference type="ARBA" id="ARBA00023211"/>
    </source>
</evidence>
<keyword evidence="2" id="KW-0378">Hydrolase</keyword>
<evidence type="ECO:0000313" key="7">
    <source>
        <dbReference type="Proteomes" id="UP001359485"/>
    </source>
</evidence>
<dbReference type="Gene3D" id="3.40.1790.10">
    <property type="entry name" value="Indigoidine synthase domain"/>
    <property type="match status" value="1"/>
</dbReference>
<dbReference type="PANTHER" id="PTHR42909:SF1">
    <property type="entry name" value="CARBOHYDRATE KINASE PFKB DOMAIN-CONTAINING PROTEIN"/>
    <property type="match status" value="1"/>
</dbReference>
<keyword evidence="4" id="KW-0456">Lyase</keyword>
<name>A0ABR1B1E8_POLSC</name>
<evidence type="ECO:0000313" key="6">
    <source>
        <dbReference type="EMBL" id="KAK6633337.1"/>
    </source>
</evidence>
<evidence type="ECO:0000256" key="5">
    <source>
        <dbReference type="ARBA" id="ARBA00023295"/>
    </source>
</evidence>
<dbReference type="EMBL" id="JAWJWF010000004">
    <property type="protein sequence ID" value="KAK6633337.1"/>
    <property type="molecule type" value="Genomic_DNA"/>
</dbReference>
<evidence type="ECO:0000256" key="4">
    <source>
        <dbReference type="ARBA" id="ARBA00023239"/>
    </source>
</evidence>
<accession>A0ABR1B1E8</accession>
<keyword evidence="3" id="KW-0464">Manganese</keyword>
<proteinExistence type="inferred from homology"/>
<dbReference type="Pfam" id="PF04227">
    <property type="entry name" value="Indigoidine_A"/>
    <property type="match status" value="1"/>
</dbReference>
<keyword evidence="5" id="KW-0326">Glycosidase</keyword>
<evidence type="ECO:0000256" key="2">
    <source>
        <dbReference type="ARBA" id="ARBA00022801"/>
    </source>
</evidence>
<dbReference type="InterPro" id="IPR022830">
    <property type="entry name" value="Indigdn_synthA-like"/>
</dbReference>